<feature type="transmembrane region" description="Helical" evidence="1">
    <location>
        <begin position="140"/>
        <end position="160"/>
    </location>
</feature>
<evidence type="ECO:0000313" key="3">
    <source>
        <dbReference type="Proteomes" id="UP000199158"/>
    </source>
</evidence>
<feature type="transmembrane region" description="Helical" evidence="1">
    <location>
        <begin position="231"/>
        <end position="254"/>
    </location>
</feature>
<dbReference type="AlphaFoldDB" id="A0A1H8ABW8"/>
<dbReference type="RefSeq" id="WP_092752626.1">
    <property type="nucleotide sequence ID" value="NZ_FOCG01000001.1"/>
</dbReference>
<keyword evidence="1" id="KW-1133">Transmembrane helix</keyword>
<dbReference type="STRING" id="474960.SAMN05216180_1204"/>
<dbReference type="InterPro" id="IPR010380">
    <property type="entry name" value="DUF975"/>
</dbReference>
<keyword evidence="1" id="KW-0812">Transmembrane</keyword>
<evidence type="ECO:0000313" key="2">
    <source>
        <dbReference type="EMBL" id="SEM67308.1"/>
    </source>
</evidence>
<dbReference type="PANTHER" id="PTHR40076:SF1">
    <property type="entry name" value="MEMBRANE PROTEIN"/>
    <property type="match status" value="1"/>
</dbReference>
<feature type="transmembrane region" description="Helical" evidence="1">
    <location>
        <begin position="69"/>
        <end position="89"/>
    </location>
</feature>
<dbReference type="PANTHER" id="PTHR40076">
    <property type="entry name" value="MEMBRANE PROTEIN-RELATED"/>
    <property type="match status" value="1"/>
</dbReference>
<protein>
    <submittedName>
        <fullName evidence="2">Uncharacterized membrane protein</fullName>
    </submittedName>
</protein>
<evidence type="ECO:0000256" key="1">
    <source>
        <dbReference type="SAM" id="Phobius"/>
    </source>
</evidence>
<keyword evidence="1" id="KW-0472">Membrane</keyword>
<dbReference type="Pfam" id="PF06161">
    <property type="entry name" value="DUF975"/>
    <property type="match status" value="1"/>
</dbReference>
<organism evidence="2 3">
    <name type="scientific">Hydrogenoanaerobacterium saccharovorans</name>
    <dbReference type="NCBI Taxonomy" id="474960"/>
    <lineage>
        <taxon>Bacteria</taxon>
        <taxon>Bacillati</taxon>
        <taxon>Bacillota</taxon>
        <taxon>Clostridia</taxon>
        <taxon>Eubacteriales</taxon>
        <taxon>Oscillospiraceae</taxon>
        <taxon>Hydrogenoanaerobacterium</taxon>
    </lineage>
</organism>
<accession>A0A1H8ABW8</accession>
<dbReference type="Proteomes" id="UP000199158">
    <property type="component" value="Unassembled WGS sequence"/>
</dbReference>
<feature type="transmembrane region" description="Helical" evidence="1">
    <location>
        <begin position="172"/>
        <end position="193"/>
    </location>
</feature>
<keyword evidence="3" id="KW-1185">Reference proteome</keyword>
<proteinExistence type="predicted"/>
<sequence length="308" mass="35127">MKLRTQIKQNARRALGGNWGKAICIFFVCLTIYVIFSLLQGLISLLLNIPDFQDVLKTPSFYFDDVVNLSQLSIIVAAIFTLLSLIVNSPLTFGVKQWYYHLVGGESDDVVSIFSFFSCCRLFFKVIWHDINLIIRRLLWAIPFSIIPGIITGTAVLMLYNTQPTDIMRLGGIMLFMLGLLLALIAQVFFVIFTNRYFLSAYLIAENPELTVKAAIKTSIRYTKHNKGNIFMLQLSFILWGILSLLVLPLLYVVPYYSAANALYAKYLIERGKLHEPEDETVRFDLHNNVTGEIEKSTAFEQNDTHDK</sequence>
<feature type="transmembrane region" description="Helical" evidence="1">
    <location>
        <begin position="21"/>
        <end position="49"/>
    </location>
</feature>
<dbReference type="OrthoDB" id="1856679at2"/>
<name>A0A1H8ABW8_9FIRM</name>
<reference evidence="2 3" key="1">
    <citation type="submission" date="2016-10" db="EMBL/GenBank/DDBJ databases">
        <authorList>
            <person name="de Groot N.N."/>
        </authorList>
    </citation>
    <scope>NUCLEOTIDE SEQUENCE [LARGE SCALE GENOMIC DNA]</scope>
    <source>
        <strain evidence="2 3">CGMCC 1.5070</strain>
    </source>
</reference>
<dbReference type="EMBL" id="FOCG01000001">
    <property type="protein sequence ID" value="SEM67308.1"/>
    <property type="molecule type" value="Genomic_DNA"/>
</dbReference>
<gene>
    <name evidence="2" type="ORF">SAMN05216180_1204</name>
</gene>